<dbReference type="InterPro" id="IPR050553">
    <property type="entry name" value="Thioredoxin_ResA/DsbE_sf"/>
</dbReference>
<dbReference type="InterPro" id="IPR013766">
    <property type="entry name" value="Thioredoxin_domain"/>
</dbReference>
<dbReference type="CDD" id="cd02966">
    <property type="entry name" value="TlpA_like_family"/>
    <property type="match status" value="1"/>
</dbReference>
<organism evidence="3 4">
    <name type="scientific">Magnetospirillum aberrantis SpK</name>
    <dbReference type="NCBI Taxonomy" id="908842"/>
    <lineage>
        <taxon>Bacteria</taxon>
        <taxon>Pseudomonadati</taxon>
        <taxon>Pseudomonadota</taxon>
        <taxon>Alphaproteobacteria</taxon>
        <taxon>Rhodospirillales</taxon>
        <taxon>Rhodospirillaceae</taxon>
        <taxon>Magnetospirillum</taxon>
    </lineage>
</organism>
<dbReference type="Gene3D" id="3.40.30.10">
    <property type="entry name" value="Glutaredoxin"/>
    <property type="match status" value="1"/>
</dbReference>
<evidence type="ECO:0000313" key="3">
    <source>
        <dbReference type="EMBL" id="NFV79377.1"/>
    </source>
</evidence>
<protein>
    <submittedName>
        <fullName evidence="3">TlpA family protein disulfide reductase</fullName>
    </submittedName>
</protein>
<feature type="domain" description="Thioredoxin" evidence="2">
    <location>
        <begin position="26"/>
        <end position="165"/>
    </location>
</feature>
<dbReference type="Pfam" id="PF00578">
    <property type="entry name" value="AhpC-TSA"/>
    <property type="match status" value="1"/>
</dbReference>
<keyword evidence="4" id="KW-1185">Reference proteome</keyword>
<gene>
    <name evidence="3" type="ORF">G4223_04545</name>
</gene>
<dbReference type="GO" id="GO:0016491">
    <property type="term" value="F:oxidoreductase activity"/>
    <property type="evidence" value="ECO:0007669"/>
    <property type="project" value="InterPro"/>
</dbReference>
<dbReference type="RefSeq" id="WP_163675646.1">
    <property type="nucleotide sequence ID" value="NZ_JAAIYP010000027.1"/>
</dbReference>
<feature type="signal peptide" evidence="1">
    <location>
        <begin position="1"/>
        <end position="19"/>
    </location>
</feature>
<dbReference type="InterPro" id="IPR000866">
    <property type="entry name" value="AhpC/TSA"/>
</dbReference>
<reference evidence="3 4" key="1">
    <citation type="submission" date="2020-02" db="EMBL/GenBank/DDBJ databases">
        <authorList>
            <person name="Dziuba M."/>
            <person name="Kuznetsov B."/>
            <person name="Mardanov A."/>
            <person name="Ravin N."/>
            <person name="Grouzdev D."/>
        </authorList>
    </citation>
    <scope>NUCLEOTIDE SEQUENCE [LARGE SCALE GENOMIC DNA]</scope>
    <source>
        <strain evidence="3 4">SpK</strain>
    </source>
</reference>
<evidence type="ECO:0000256" key="1">
    <source>
        <dbReference type="SAM" id="SignalP"/>
    </source>
</evidence>
<proteinExistence type="predicted"/>
<dbReference type="PANTHER" id="PTHR42852:SF13">
    <property type="entry name" value="PROTEIN DIPZ"/>
    <property type="match status" value="1"/>
</dbReference>
<dbReference type="AlphaFoldDB" id="A0A7C9QSR7"/>
<evidence type="ECO:0000313" key="4">
    <source>
        <dbReference type="Proteomes" id="UP000480684"/>
    </source>
</evidence>
<dbReference type="SUPFAM" id="SSF52833">
    <property type="entry name" value="Thioredoxin-like"/>
    <property type="match status" value="1"/>
</dbReference>
<sequence>MKFAPVAAALALMLLAACGEDGAKAPVTGDPVRPFVARTLAGGEEIRLPEAVAGKVVVLRFWATWCAFCKDEMKSIEPLWQKERERGLVVLAVNAGQKAEDIEKFVADLGITYPVLLDPGAKVARAYGVTGLPMTFVVDREGKVRHRILGESDMEGFVKMVEGLL</sequence>
<feature type="chain" id="PRO_5028917432" evidence="1">
    <location>
        <begin position="20"/>
        <end position="165"/>
    </location>
</feature>
<keyword evidence="1" id="KW-0732">Signal</keyword>
<dbReference type="PROSITE" id="PS51352">
    <property type="entry name" value="THIOREDOXIN_2"/>
    <property type="match status" value="1"/>
</dbReference>
<accession>A0A7C9QSR7</accession>
<name>A0A7C9QSR7_9PROT</name>
<dbReference type="EMBL" id="JAAIYP010000027">
    <property type="protein sequence ID" value="NFV79377.1"/>
    <property type="molecule type" value="Genomic_DNA"/>
</dbReference>
<dbReference type="PANTHER" id="PTHR42852">
    <property type="entry name" value="THIOL:DISULFIDE INTERCHANGE PROTEIN DSBE"/>
    <property type="match status" value="1"/>
</dbReference>
<comment type="caution">
    <text evidence="3">The sequence shown here is derived from an EMBL/GenBank/DDBJ whole genome shotgun (WGS) entry which is preliminary data.</text>
</comment>
<dbReference type="InterPro" id="IPR036249">
    <property type="entry name" value="Thioredoxin-like_sf"/>
</dbReference>
<dbReference type="GO" id="GO:0016209">
    <property type="term" value="F:antioxidant activity"/>
    <property type="evidence" value="ECO:0007669"/>
    <property type="project" value="InterPro"/>
</dbReference>
<dbReference type="Proteomes" id="UP000480684">
    <property type="component" value="Unassembled WGS sequence"/>
</dbReference>
<dbReference type="PROSITE" id="PS51257">
    <property type="entry name" value="PROKAR_LIPOPROTEIN"/>
    <property type="match status" value="1"/>
</dbReference>
<evidence type="ECO:0000259" key="2">
    <source>
        <dbReference type="PROSITE" id="PS51352"/>
    </source>
</evidence>